<dbReference type="Pfam" id="PF21403">
    <property type="entry name" value="OTU1_UBXL"/>
    <property type="match status" value="1"/>
</dbReference>
<comment type="caution">
    <text evidence="12">The sequence shown here is derived from an EMBL/GenBank/DDBJ whole genome shotgun (WGS) entry which is preliminary data.</text>
</comment>
<keyword evidence="3" id="KW-0479">Metal-binding</keyword>
<feature type="region of interest" description="Disordered" evidence="10">
    <location>
        <begin position="100"/>
        <end position="140"/>
    </location>
</feature>
<dbReference type="Gene3D" id="3.10.20.90">
    <property type="entry name" value="Phosphatidylinositol 3-kinase Catalytic Subunit, Chain A, domain 1"/>
    <property type="match status" value="1"/>
</dbReference>
<evidence type="ECO:0000256" key="6">
    <source>
        <dbReference type="ARBA" id="ARBA00022801"/>
    </source>
</evidence>
<evidence type="ECO:0000256" key="5">
    <source>
        <dbReference type="ARBA" id="ARBA00022786"/>
    </source>
</evidence>
<evidence type="ECO:0000256" key="8">
    <source>
        <dbReference type="ARBA" id="ARBA00022833"/>
    </source>
</evidence>
<dbReference type="GO" id="GO:0006508">
    <property type="term" value="P:proteolysis"/>
    <property type="evidence" value="ECO:0007669"/>
    <property type="project" value="UniProtKB-KW"/>
</dbReference>
<evidence type="ECO:0000313" key="13">
    <source>
        <dbReference type="Proteomes" id="UP001498398"/>
    </source>
</evidence>
<dbReference type="Pfam" id="PF02338">
    <property type="entry name" value="OTU"/>
    <property type="match status" value="1"/>
</dbReference>
<name>A0ABR1J9F7_9AGAR</name>
<evidence type="ECO:0000259" key="11">
    <source>
        <dbReference type="PROSITE" id="PS50802"/>
    </source>
</evidence>
<keyword evidence="2 12" id="KW-0645">Protease</keyword>
<protein>
    <recommendedName>
        <fullName evidence="9">Ubiquitin thioesterase OTU</fullName>
        <ecNumber evidence="9">3.4.19.12</ecNumber>
    </recommendedName>
</protein>
<sequence length="351" mass="37929">MSQTSTLRKECNPGANHSMAPVRLRHPKGVSTIQIPFEQADYTVQDFQQEIYAASEILPSHQTLKTGYPPRNLTIVPELPLSSLGLKAGDQIIVSGEAESNTSLQAPTRSAAPASSSNVPAAPRVTSPTKPSQNGPEHVVTDGGVLVHRVVPDDNSCLFSSIALVFEQDMTKAAKIRELVAEGIRKDPERYNEAILGMPPEKYIATILKPSTWGGAIELSILASRYNTEICSIDVETGRIDHFAPPDGAIGGNRCLLIYSGIHYDAATLAPMLDAPGEWHQTVFPVNSTDDDLDDILKAGKRLADALRAKRAYTNTATFTLKCQNCGKGLTGEKEAREHAAQTGHVQFGEY</sequence>
<dbReference type="PANTHER" id="PTHR13312">
    <property type="entry name" value="HIV-INDUCED PROTEIN-7-LIKE PROTEASE"/>
    <property type="match status" value="1"/>
</dbReference>
<dbReference type="PROSITE" id="PS50802">
    <property type="entry name" value="OTU"/>
    <property type="match status" value="1"/>
</dbReference>
<evidence type="ECO:0000256" key="4">
    <source>
        <dbReference type="ARBA" id="ARBA00022771"/>
    </source>
</evidence>
<accession>A0ABR1J9F7</accession>
<dbReference type="PROSITE" id="PS00028">
    <property type="entry name" value="ZINC_FINGER_C2H2_1"/>
    <property type="match status" value="1"/>
</dbReference>
<comment type="catalytic activity">
    <reaction evidence="1 9">
        <text>Thiol-dependent hydrolysis of ester, thioester, amide, peptide and isopeptide bonds formed by the C-terminal Gly of ubiquitin (a 76-residue protein attached to proteins as an intracellular targeting signal).</text>
        <dbReference type="EC" id="3.4.19.12"/>
    </reaction>
</comment>
<dbReference type="InterPro" id="IPR038765">
    <property type="entry name" value="Papain-like_cys_pep_sf"/>
</dbReference>
<keyword evidence="13" id="KW-1185">Reference proteome</keyword>
<comment type="function">
    <text evidence="9">Hydrolase that can remove conjugated ubiquitin from proteins and may therefore play an important regulatory role at the level of protein turnover by preventing degradation.</text>
</comment>
<keyword evidence="7 9" id="KW-0788">Thiol protease</keyword>
<evidence type="ECO:0000313" key="12">
    <source>
        <dbReference type="EMBL" id="KAK7451771.1"/>
    </source>
</evidence>
<keyword evidence="4" id="KW-0863">Zinc-finger</keyword>
<feature type="compositionally biased region" description="Low complexity" evidence="10">
    <location>
        <begin position="106"/>
        <end position="123"/>
    </location>
</feature>
<comment type="subcellular location">
    <subcellularLocation>
        <location evidence="9">Cytoplasm</location>
    </subcellularLocation>
</comment>
<dbReference type="Proteomes" id="UP001498398">
    <property type="component" value="Unassembled WGS sequence"/>
</dbReference>
<dbReference type="GO" id="GO:0008233">
    <property type="term" value="F:peptidase activity"/>
    <property type="evidence" value="ECO:0007669"/>
    <property type="project" value="UniProtKB-KW"/>
</dbReference>
<dbReference type="EC" id="3.4.19.12" evidence="9"/>
<evidence type="ECO:0000256" key="1">
    <source>
        <dbReference type="ARBA" id="ARBA00000707"/>
    </source>
</evidence>
<feature type="domain" description="OTU" evidence="11">
    <location>
        <begin position="146"/>
        <end position="270"/>
    </location>
</feature>
<dbReference type="InterPro" id="IPR013087">
    <property type="entry name" value="Znf_C2H2_type"/>
</dbReference>
<evidence type="ECO:0000256" key="7">
    <source>
        <dbReference type="ARBA" id="ARBA00022807"/>
    </source>
</evidence>
<dbReference type="SUPFAM" id="SSF54001">
    <property type="entry name" value="Cysteine proteinases"/>
    <property type="match status" value="1"/>
</dbReference>
<evidence type="ECO:0000256" key="2">
    <source>
        <dbReference type="ARBA" id="ARBA00022670"/>
    </source>
</evidence>
<dbReference type="CDD" id="cd17059">
    <property type="entry name" value="Ubl_OTU1"/>
    <property type="match status" value="1"/>
</dbReference>
<dbReference type="PANTHER" id="PTHR13312:SF0">
    <property type="entry name" value="UBIQUITIN THIOESTERASE OTU1"/>
    <property type="match status" value="1"/>
</dbReference>
<dbReference type="Gene3D" id="3.90.70.80">
    <property type="match status" value="1"/>
</dbReference>
<organism evidence="12 13">
    <name type="scientific">Marasmiellus scandens</name>
    <dbReference type="NCBI Taxonomy" id="2682957"/>
    <lineage>
        <taxon>Eukaryota</taxon>
        <taxon>Fungi</taxon>
        <taxon>Dikarya</taxon>
        <taxon>Basidiomycota</taxon>
        <taxon>Agaricomycotina</taxon>
        <taxon>Agaricomycetes</taxon>
        <taxon>Agaricomycetidae</taxon>
        <taxon>Agaricales</taxon>
        <taxon>Marasmiineae</taxon>
        <taxon>Omphalotaceae</taxon>
        <taxon>Marasmiellus</taxon>
    </lineage>
</organism>
<feature type="region of interest" description="Disordered" evidence="10">
    <location>
        <begin position="1"/>
        <end position="24"/>
    </location>
</feature>
<feature type="compositionally biased region" description="Polar residues" evidence="10">
    <location>
        <begin position="126"/>
        <end position="135"/>
    </location>
</feature>
<dbReference type="InterPro" id="IPR003323">
    <property type="entry name" value="OTU_dom"/>
</dbReference>
<dbReference type="CDD" id="cd22745">
    <property type="entry name" value="OTU_OTU1"/>
    <property type="match status" value="1"/>
</dbReference>
<keyword evidence="6 9" id="KW-0378">Hydrolase</keyword>
<dbReference type="Pfam" id="PF24560">
    <property type="entry name" value="zf-C2H2_OTU1_C"/>
    <property type="match status" value="1"/>
</dbReference>
<evidence type="ECO:0000256" key="9">
    <source>
        <dbReference type="RuleBase" id="RU367104"/>
    </source>
</evidence>
<reference evidence="12 13" key="1">
    <citation type="submission" date="2024-01" db="EMBL/GenBank/DDBJ databases">
        <title>A draft genome for the cacao thread blight pathogen Marasmiellus scandens.</title>
        <authorList>
            <person name="Baruah I.K."/>
            <person name="Leung J."/>
            <person name="Bukari Y."/>
            <person name="Amoako-Attah I."/>
            <person name="Meinhardt L.W."/>
            <person name="Bailey B.A."/>
            <person name="Cohen S.P."/>
        </authorList>
    </citation>
    <scope>NUCLEOTIDE SEQUENCE [LARGE SCALE GENOMIC DNA]</scope>
    <source>
        <strain evidence="12 13">GH-19</strain>
    </source>
</reference>
<dbReference type="InterPro" id="IPR048857">
    <property type="entry name" value="OTU1_Ubl"/>
</dbReference>
<proteinExistence type="predicted"/>
<keyword evidence="8" id="KW-0862">Zinc</keyword>
<keyword evidence="5 9" id="KW-0833">Ubl conjugation pathway</keyword>
<dbReference type="EMBL" id="JBANRG010000030">
    <property type="protein sequence ID" value="KAK7451771.1"/>
    <property type="molecule type" value="Genomic_DNA"/>
</dbReference>
<evidence type="ECO:0000256" key="3">
    <source>
        <dbReference type="ARBA" id="ARBA00022723"/>
    </source>
</evidence>
<gene>
    <name evidence="12" type="primary">OTU1</name>
    <name evidence="12" type="ORF">VKT23_012450</name>
</gene>
<keyword evidence="9" id="KW-0963">Cytoplasm</keyword>
<dbReference type="InterPro" id="IPR057766">
    <property type="entry name" value="Znf-C2H2_OTU1-like_C"/>
</dbReference>
<evidence type="ECO:0000256" key="10">
    <source>
        <dbReference type="SAM" id="MobiDB-lite"/>
    </source>
</evidence>